<keyword evidence="2" id="KW-1185">Reference proteome</keyword>
<evidence type="ECO:0000313" key="1">
    <source>
        <dbReference type="EMBL" id="KAK1947339.1"/>
    </source>
</evidence>
<comment type="caution">
    <text evidence="1">The sequence shown here is derived from an EMBL/GenBank/DDBJ whole genome shotgun (WGS) entry which is preliminary data.</text>
</comment>
<evidence type="ECO:0000313" key="2">
    <source>
        <dbReference type="Proteomes" id="UP001259832"/>
    </source>
</evidence>
<protein>
    <submittedName>
        <fullName evidence="1">Uncharacterized protein</fullName>
    </submittedName>
</protein>
<accession>A0AAD9GYB0</accession>
<organism evidence="1 2">
    <name type="scientific">Phytophthora citrophthora</name>
    <dbReference type="NCBI Taxonomy" id="4793"/>
    <lineage>
        <taxon>Eukaryota</taxon>
        <taxon>Sar</taxon>
        <taxon>Stramenopiles</taxon>
        <taxon>Oomycota</taxon>
        <taxon>Peronosporomycetes</taxon>
        <taxon>Peronosporales</taxon>
        <taxon>Peronosporaceae</taxon>
        <taxon>Phytophthora</taxon>
    </lineage>
</organism>
<reference evidence="1" key="1">
    <citation type="submission" date="2023-08" db="EMBL/GenBank/DDBJ databases">
        <title>Reference Genome Resource for the Citrus Pathogen Phytophthora citrophthora.</title>
        <authorList>
            <person name="Moller H."/>
            <person name="Coetzee B."/>
            <person name="Rose L.J."/>
            <person name="Van Niekerk J.M."/>
        </authorList>
    </citation>
    <scope>NUCLEOTIDE SEQUENCE</scope>
    <source>
        <strain evidence="1">STE-U-9442</strain>
    </source>
</reference>
<dbReference type="EMBL" id="JASMQC010000002">
    <property type="protein sequence ID" value="KAK1947339.1"/>
    <property type="molecule type" value="Genomic_DNA"/>
</dbReference>
<gene>
    <name evidence="1" type="ORF">P3T76_001349</name>
</gene>
<dbReference type="Proteomes" id="UP001259832">
    <property type="component" value="Unassembled WGS sequence"/>
</dbReference>
<proteinExistence type="predicted"/>
<dbReference type="AlphaFoldDB" id="A0AAD9GYB0"/>
<name>A0AAD9GYB0_9STRA</name>
<sequence length="258" mass="29275">MRVLQHLADAGFNVKERSLKHMKLWPDEEQDHFGEKWCWETFLKKLHYFLDQETAGFALAWLQGGSHFIIHHSKEVDLAKQLGLQGCSLCEALQTLGFEFQEESDWEYTIYHHLCFTLGKPETIEEILQVADKELFISADQTVSIMPSIAYSSELKPLEVRLSLPDSHSQPWEVTIAPSALSHATFDTTDELMIDESTAVTNYTGEHSWGSILGITGEGSDPDINSPLWWSQRSDFSSICSDDLSGMDTLSQISSFFY</sequence>